<protein>
    <submittedName>
        <fullName evidence="1">Uncharacterized protein</fullName>
    </submittedName>
</protein>
<name>A0A514D2A7_9VIRU</name>
<accession>A0A514D2A7</accession>
<proteinExistence type="predicted"/>
<evidence type="ECO:0000313" key="1">
    <source>
        <dbReference type="EMBL" id="QDH87733.1"/>
    </source>
</evidence>
<reference evidence="1" key="1">
    <citation type="submission" date="2019-05" db="EMBL/GenBank/DDBJ databases">
        <title>Metatranscriptomic reconstruction reveals RNA viruses with the potential to shape carbon cycling in soil.</title>
        <authorList>
            <person name="Starr E.P."/>
            <person name="Nuccio E."/>
            <person name="Pett-Ridge J."/>
            <person name="Banfield J.F."/>
            <person name="Firestone M.K."/>
        </authorList>
    </citation>
    <scope>NUCLEOTIDE SEQUENCE</scope>
    <source>
        <strain evidence="1">H2_Rhizo_Litter_49_scaffold_740</strain>
    </source>
</reference>
<gene>
    <name evidence="1" type="ORF">H2RhizoLitter49740_000002</name>
</gene>
<organism evidence="1">
    <name type="scientific">Leviviridae sp</name>
    <dbReference type="NCBI Taxonomy" id="2027243"/>
    <lineage>
        <taxon>Viruses</taxon>
        <taxon>Riboviria</taxon>
        <taxon>Orthornavirae</taxon>
        <taxon>Lenarviricota</taxon>
        <taxon>Leviviricetes</taxon>
        <taxon>Norzivirales</taxon>
        <taxon>Fiersviridae</taxon>
    </lineage>
</organism>
<dbReference type="EMBL" id="MN033593">
    <property type="protein sequence ID" value="QDH87733.1"/>
    <property type="molecule type" value="Genomic_RNA"/>
</dbReference>
<sequence length="91" mass="10138">MDLMALLSKSAQRIEVLRNLALDIDPGIYKSGLVRASIKGSPLPELLALEKRLLLLIMILLDECEAGALVDSDDLSRSFSFYDWGQDETKQ</sequence>